<reference evidence="1" key="1">
    <citation type="submission" date="2018-11" db="EMBL/GenBank/DDBJ databases">
        <authorList>
            <person name="Alioto T."/>
            <person name="Alioto T."/>
        </authorList>
    </citation>
    <scope>NUCLEOTIDE SEQUENCE</scope>
</reference>
<name>A0A8B6DPA7_MYTGA</name>
<proteinExistence type="predicted"/>
<evidence type="ECO:0000313" key="1">
    <source>
        <dbReference type="EMBL" id="VDI22223.1"/>
    </source>
</evidence>
<protein>
    <submittedName>
        <fullName evidence="1">Uncharacterized protein</fullName>
    </submittedName>
</protein>
<dbReference type="EMBL" id="UYJE01003761">
    <property type="protein sequence ID" value="VDI22223.1"/>
    <property type="molecule type" value="Genomic_DNA"/>
</dbReference>
<accession>A0A8B6DPA7</accession>
<dbReference type="OrthoDB" id="6189589at2759"/>
<dbReference type="AlphaFoldDB" id="A0A8B6DPA7"/>
<evidence type="ECO:0000313" key="2">
    <source>
        <dbReference type="Proteomes" id="UP000596742"/>
    </source>
</evidence>
<dbReference type="Proteomes" id="UP000596742">
    <property type="component" value="Unassembled WGS sequence"/>
</dbReference>
<keyword evidence="2" id="KW-1185">Reference proteome</keyword>
<organism evidence="1 2">
    <name type="scientific">Mytilus galloprovincialis</name>
    <name type="common">Mediterranean mussel</name>
    <dbReference type="NCBI Taxonomy" id="29158"/>
    <lineage>
        <taxon>Eukaryota</taxon>
        <taxon>Metazoa</taxon>
        <taxon>Spiralia</taxon>
        <taxon>Lophotrochozoa</taxon>
        <taxon>Mollusca</taxon>
        <taxon>Bivalvia</taxon>
        <taxon>Autobranchia</taxon>
        <taxon>Pteriomorphia</taxon>
        <taxon>Mytilida</taxon>
        <taxon>Mytiloidea</taxon>
        <taxon>Mytilidae</taxon>
        <taxon>Mytilinae</taxon>
        <taxon>Mytilus</taxon>
    </lineage>
</organism>
<sequence>MRSAYALLGSGFHIENGLDIETIVHLYKIYIFKVLLYGMDLLTPRSLNLEKLKKFQKKMFKQLMSLPTNTPAPAINILTGILPVDAQIHIRNMTFFINVFTQPNESLEKQLTGSRASTSELRGAINEKFVTVGRKNLDPIPTEE</sequence>
<comment type="caution">
    <text evidence="1">The sequence shown here is derived from an EMBL/GenBank/DDBJ whole genome shotgun (WGS) entry which is preliminary data.</text>
</comment>
<gene>
    <name evidence="1" type="ORF">MGAL_10B070470</name>
</gene>